<sequence length="366" mass="41111">MCEPLITTSRMNTHIFRHWLRPKFYEVAIRRGEFKPTGCIVCALLDILFYLRHSEGLLGVISYIRMDPVSVLLGHDPGTSDNSSPVTALSEEVSELIPIMESGYSSSGANNPDVSEYLDEDQRHQTLVISIRNIEQLSYNQLESQNDELFSNLDSGLLSTVRDGNIESTQRDESQIQAVYSNLLEISLAARDDALMEPVIQHDEESLPLDTNVPDLTDVPVQELFQISRVLTVEPQSSRDITDEPQSSRDITDEPPTMESGRIMQETNNTEGDQDVHSCANDVRVAFYFVQGVNINDPQTVGDLSLLHRLHRLGRLPLVDCISCLVWRVAVQNLPCGCCCSCLLCAHRRMFCAQCQSRIQDSRPLD</sequence>
<reference evidence="2" key="1">
    <citation type="journal article" date="2023" name="PLoS Negl. Trop. Dis.">
        <title>A genome sequence for Biomphalaria pfeifferi, the major vector snail for the human-infecting parasite Schistosoma mansoni.</title>
        <authorList>
            <person name="Bu L."/>
            <person name="Lu L."/>
            <person name="Laidemitt M.R."/>
            <person name="Zhang S.M."/>
            <person name="Mutuku M."/>
            <person name="Mkoji G."/>
            <person name="Steinauer M."/>
            <person name="Loker E.S."/>
        </authorList>
    </citation>
    <scope>NUCLEOTIDE SEQUENCE</scope>
    <source>
        <strain evidence="2">KasaAsao</strain>
    </source>
</reference>
<feature type="region of interest" description="Disordered" evidence="1">
    <location>
        <begin position="235"/>
        <end position="261"/>
    </location>
</feature>
<dbReference type="EMBL" id="JASAOG010000314">
    <property type="protein sequence ID" value="KAK0040619.1"/>
    <property type="molecule type" value="Genomic_DNA"/>
</dbReference>
<keyword evidence="3" id="KW-1185">Reference proteome</keyword>
<dbReference type="AlphaFoldDB" id="A0AAD8AQM5"/>
<proteinExistence type="predicted"/>
<dbReference type="Proteomes" id="UP001233172">
    <property type="component" value="Unassembled WGS sequence"/>
</dbReference>
<evidence type="ECO:0000313" key="2">
    <source>
        <dbReference type="EMBL" id="KAK0040619.1"/>
    </source>
</evidence>
<reference evidence="2" key="2">
    <citation type="submission" date="2023-04" db="EMBL/GenBank/DDBJ databases">
        <authorList>
            <person name="Bu L."/>
            <person name="Lu L."/>
            <person name="Laidemitt M.R."/>
            <person name="Zhang S.M."/>
            <person name="Mutuku M."/>
            <person name="Mkoji G."/>
            <person name="Steinauer M."/>
            <person name="Loker E.S."/>
        </authorList>
    </citation>
    <scope>NUCLEOTIDE SEQUENCE</scope>
    <source>
        <strain evidence="2">KasaAsao</strain>
        <tissue evidence="2">Whole Snail</tissue>
    </source>
</reference>
<feature type="compositionally biased region" description="Basic and acidic residues" evidence="1">
    <location>
        <begin position="240"/>
        <end position="252"/>
    </location>
</feature>
<evidence type="ECO:0000256" key="1">
    <source>
        <dbReference type="SAM" id="MobiDB-lite"/>
    </source>
</evidence>
<organism evidence="2 3">
    <name type="scientific">Biomphalaria pfeifferi</name>
    <name type="common">Bloodfluke planorb</name>
    <name type="synonym">Freshwater snail</name>
    <dbReference type="NCBI Taxonomy" id="112525"/>
    <lineage>
        <taxon>Eukaryota</taxon>
        <taxon>Metazoa</taxon>
        <taxon>Spiralia</taxon>
        <taxon>Lophotrochozoa</taxon>
        <taxon>Mollusca</taxon>
        <taxon>Gastropoda</taxon>
        <taxon>Heterobranchia</taxon>
        <taxon>Euthyneura</taxon>
        <taxon>Panpulmonata</taxon>
        <taxon>Hygrophila</taxon>
        <taxon>Lymnaeoidea</taxon>
        <taxon>Planorbidae</taxon>
        <taxon>Biomphalaria</taxon>
    </lineage>
</organism>
<evidence type="ECO:0000313" key="3">
    <source>
        <dbReference type="Proteomes" id="UP001233172"/>
    </source>
</evidence>
<gene>
    <name evidence="2" type="ORF">Bpfe_029933</name>
</gene>
<accession>A0AAD8AQM5</accession>
<protein>
    <submittedName>
        <fullName evidence="2">Uncharacterized protein</fullName>
    </submittedName>
</protein>
<comment type="caution">
    <text evidence="2">The sequence shown here is derived from an EMBL/GenBank/DDBJ whole genome shotgun (WGS) entry which is preliminary data.</text>
</comment>
<name>A0AAD8AQM5_BIOPF</name>